<proteinExistence type="predicted"/>
<name>A0A0F9WHR7_9ZZZZ</name>
<dbReference type="AlphaFoldDB" id="A0A0F9WHR7"/>
<sequence>MNVVPKPKTVDDSDYLKSLLDERCVITDLPATANISVIAHHAGHDKKRDDHALPMGQIEHTRLHHMGEASYLRKYAPDHLLIAMWRALGEKMYRESSPERDND</sequence>
<organism evidence="1">
    <name type="scientific">marine sediment metagenome</name>
    <dbReference type="NCBI Taxonomy" id="412755"/>
    <lineage>
        <taxon>unclassified sequences</taxon>
        <taxon>metagenomes</taxon>
        <taxon>ecological metagenomes</taxon>
    </lineage>
</organism>
<accession>A0A0F9WHR7</accession>
<gene>
    <name evidence="1" type="ORF">LCGC14_0354980</name>
</gene>
<reference evidence="1" key="1">
    <citation type="journal article" date="2015" name="Nature">
        <title>Complex archaea that bridge the gap between prokaryotes and eukaryotes.</title>
        <authorList>
            <person name="Spang A."/>
            <person name="Saw J.H."/>
            <person name="Jorgensen S.L."/>
            <person name="Zaremba-Niedzwiedzka K."/>
            <person name="Martijn J."/>
            <person name="Lind A.E."/>
            <person name="van Eijk R."/>
            <person name="Schleper C."/>
            <person name="Guy L."/>
            <person name="Ettema T.J."/>
        </authorList>
    </citation>
    <scope>NUCLEOTIDE SEQUENCE</scope>
</reference>
<dbReference type="EMBL" id="LAZR01000271">
    <property type="protein sequence ID" value="KKN77933.1"/>
    <property type="molecule type" value="Genomic_DNA"/>
</dbReference>
<comment type="caution">
    <text evidence="1">The sequence shown here is derived from an EMBL/GenBank/DDBJ whole genome shotgun (WGS) entry which is preliminary data.</text>
</comment>
<protein>
    <submittedName>
        <fullName evidence="1">Uncharacterized protein</fullName>
    </submittedName>
</protein>
<evidence type="ECO:0000313" key="1">
    <source>
        <dbReference type="EMBL" id="KKN77933.1"/>
    </source>
</evidence>